<dbReference type="Proteomes" id="UP000054466">
    <property type="component" value="Unassembled WGS sequence"/>
</dbReference>
<sequence length="96" mass="10185">MAEDMMNSMANDEIFWNDGDYLVDGASLYQTGGTLAFADSPSLASFSSPSLTMLGKQKEGRYCHTSAQGNTATEAPKAKTKTEAPALAVTMLLLLS</sequence>
<gene>
    <name evidence="1" type="ORF">PV07_08696</name>
</gene>
<proteinExistence type="predicted"/>
<dbReference type="RefSeq" id="XP_016245746.1">
    <property type="nucleotide sequence ID" value="XM_016395890.1"/>
</dbReference>
<evidence type="ECO:0000313" key="1">
    <source>
        <dbReference type="EMBL" id="KIW25530.1"/>
    </source>
</evidence>
<name>A0A0D2C524_9EURO</name>
<evidence type="ECO:0000313" key="2">
    <source>
        <dbReference type="Proteomes" id="UP000054466"/>
    </source>
</evidence>
<accession>A0A0D2C524</accession>
<dbReference type="GeneID" id="27347890"/>
<protein>
    <submittedName>
        <fullName evidence="1">Uncharacterized protein</fullName>
    </submittedName>
</protein>
<dbReference type="EMBL" id="KN847044">
    <property type="protein sequence ID" value="KIW25530.1"/>
    <property type="molecule type" value="Genomic_DNA"/>
</dbReference>
<reference evidence="1 2" key="1">
    <citation type="submission" date="2015-01" db="EMBL/GenBank/DDBJ databases">
        <title>The Genome Sequence of Cladophialophora immunda CBS83496.</title>
        <authorList>
            <consortium name="The Broad Institute Genomics Platform"/>
            <person name="Cuomo C."/>
            <person name="de Hoog S."/>
            <person name="Gorbushina A."/>
            <person name="Stielow B."/>
            <person name="Teixiera M."/>
            <person name="Abouelleil A."/>
            <person name="Chapman S.B."/>
            <person name="Priest M."/>
            <person name="Young S.K."/>
            <person name="Wortman J."/>
            <person name="Nusbaum C."/>
            <person name="Birren B."/>
        </authorList>
    </citation>
    <scope>NUCLEOTIDE SEQUENCE [LARGE SCALE GENOMIC DNA]</scope>
    <source>
        <strain evidence="1 2">CBS 83496</strain>
    </source>
</reference>
<dbReference type="VEuPathDB" id="FungiDB:PV07_08696"/>
<dbReference type="AlphaFoldDB" id="A0A0D2C524"/>
<keyword evidence="2" id="KW-1185">Reference proteome</keyword>
<organism evidence="1 2">
    <name type="scientific">Cladophialophora immunda</name>
    <dbReference type="NCBI Taxonomy" id="569365"/>
    <lineage>
        <taxon>Eukaryota</taxon>
        <taxon>Fungi</taxon>
        <taxon>Dikarya</taxon>
        <taxon>Ascomycota</taxon>
        <taxon>Pezizomycotina</taxon>
        <taxon>Eurotiomycetes</taxon>
        <taxon>Chaetothyriomycetidae</taxon>
        <taxon>Chaetothyriales</taxon>
        <taxon>Herpotrichiellaceae</taxon>
        <taxon>Cladophialophora</taxon>
    </lineage>
</organism>
<dbReference type="HOGENOM" id="CLU_2359531_0_0_1"/>